<dbReference type="InterPro" id="IPR013155">
    <property type="entry name" value="M/V/L/I-tRNA-synth_anticd-bd"/>
</dbReference>
<dbReference type="Gene3D" id="1.10.730.10">
    <property type="entry name" value="Isoleucyl-tRNA Synthetase, Domain 1"/>
    <property type="match status" value="1"/>
</dbReference>
<keyword evidence="4 9" id="KW-0547">Nucleotide-binding</keyword>
<evidence type="ECO:0000256" key="6">
    <source>
        <dbReference type="ARBA" id="ARBA00022917"/>
    </source>
</evidence>
<accession>B3R0P9</accession>
<feature type="binding site" evidence="9">
    <location>
        <position position="591"/>
    </location>
    <ligand>
        <name>ATP</name>
        <dbReference type="ChEBI" id="CHEBI:30616"/>
    </ligand>
</feature>
<dbReference type="PRINTS" id="PR00985">
    <property type="entry name" value="TRNASYNTHLEU"/>
</dbReference>
<dbReference type="Pfam" id="PF09334">
    <property type="entry name" value="tRNA-synt_1g"/>
    <property type="match status" value="1"/>
</dbReference>
<keyword evidence="2 9" id="KW-0963">Cytoplasm</keyword>
<sequence>MRNVLYDFKKIEYKWQRYWLENKVFKTSDNFDKKKFYCLDMFPYPSAEGLHVGHIEGYTASDIFSRFKKMQGYNVLHPFGWDSFGLPAEQYALKTGNNPRNFTYENIKNFKEQIIKMGKGVDWDKELATSDNDFYHWTQWIFKKLYQKNLAVLKDLEVNFCEGLGTVLANEEIVSKDGKLFSERGDFPVVKKTLKQWVLKITDYAERLLDDLELVDFPSNLKQIQRNWIGKSSGVIITFKVDGFSETFDVFTTRPDTIFGVTCCILAPEHILVKKITKTLFQKSIFDYIEQTKQKQELERSIDKNKTGVFTGSYAINPVNQKKVPIWISDYILPHYGTGALAAVPAHDQRDFEFAKKYQLEIISVIKDKDNQIQEVFCGDGIHFQSHFLDGLTNETAKIKIIEFLEKNKLGYIHNIYKLHDYFFSRQRYWGEPFPVFYDEKDNIHLLSDEELPLELPYLKDFKPSNNAKEAPPLSRVKNWIYFEKNGKKYRRDANTMSQLAGSSWYYIAYILKNSLGMLPLNTLDSKKKIDYFLPVDLYIGGAEHSTGHLLCVRFWHKVLYDLGLVSTKEPFKKIIHQGIILGNDNTKMSKSKGNGVSAKLMLDQYGADVLRLYEMFLGPLSDTKIWSYKNIKGSIKFLERVYNIFNFEITTINQKELEFLYHTTVKKVTDLYEKLKFNVAISQLMIFVNEVYKHKKISKYQARGFLKLLNPIAPHLTEELNQLFLNEKPICFSSFPSYDESFLSLKNVEIIIQINGKLRSKITSLMNESKENILKIALQDAKIINYIHHKQKIQKIIFVNNKLLNIVLKK</sequence>
<evidence type="ECO:0000313" key="16">
    <source>
        <dbReference type="Proteomes" id="UP000002020"/>
    </source>
</evidence>
<dbReference type="GO" id="GO:0004823">
    <property type="term" value="F:leucine-tRNA ligase activity"/>
    <property type="evidence" value="ECO:0007669"/>
    <property type="project" value="UniProtKB-UniRule"/>
</dbReference>
<dbReference type="HAMAP" id="MF_00049_B">
    <property type="entry name" value="Leu_tRNA_synth_B"/>
    <property type="match status" value="1"/>
</dbReference>
<dbReference type="NCBIfam" id="TIGR00396">
    <property type="entry name" value="leuS_bact"/>
    <property type="match status" value="1"/>
</dbReference>
<dbReference type="InterPro" id="IPR002300">
    <property type="entry name" value="aa-tRNA-synth_Ia"/>
</dbReference>
<dbReference type="CDD" id="cd07958">
    <property type="entry name" value="Anticodon_Ia_Leu_BEm"/>
    <property type="match status" value="1"/>
</dbReference>
<evidence type="ECO:0000256" key="1">
    <source>
        <dbReference type="ARBA" id="ARBA00005594"/>
    </source>
</evidence>
<evidence type="ECO:0000259" key="12">
    <source>
        <dbReference type="Pfam" id="PF08264"/>
    </source>
</evidence>
<organism evidence="16">
    <name type="scientific">Phytoplasma mali (strain AT)</name>
    <dbReference type="NCBI Taxonomy" id="482235"/>
    <lineage>
        <taxon>Bacteria</taxon>
        <taxon>Bacillati</taxon>
        <taxon>Mycoplasmatota</taxon>
        <taxon>Mollicutes</taxon>
        <taxon>Acholeplasmatales</taxon>
        <taxon>Acholeplasmataceae</taxon>
        <taxon>Candidatus Phytoplasma</taxon>
        <taxon>16SrX (Apple proliferation group)</taxon>
    </lineage>
</organism>
<dbReference type="SUPFAM" id="SSF52374">
    <property type="entry name" value="Nucleotidylyl transferase"/>
    <property type="match status" value="1"/>
</dbReference>
<dbReference type="InterPro" id="IPR002302">
    <property type="entry name" value="Leu-tRNA-ligase"/>
</dbReference>
<dbReference type="HOGENOM" id="CLU_004427_0_0_14"/>
<dbReference type="InterPro" id="IPR025709">
    <property type="entry name" value="Leu_tRNA-synth_edit"/>
</dbReference>
<evidence type="ECO:0000256" key="10">
    <source>
        <dbReference type="RuleBase" id="RU363035"/>
    </source>
</evidence>
<dbReference type="GO" id="GO:0005524">
    <property type="term" value="F:ATP binding"/>
    <property type="evidence" value="ECO:0007669"/>
    <property type="project" value="UniProtKB-UniRule"/>
</dbReference>
<dbReference type="GO" id="GO:0006429">
    <property type="term" value="P:leucyl-tRNA aminoacylation"/>
    <property type="evidence" value="ECO:0007669"/>
    <property type="project" value="UniProtKB-UniRule"/>
</dbReference>
<proteinExistence type="inferred from homology"/>
<dbReference type="STRING" id="37692.ATP_00446"/>
<dbReference type="Gene3D" id="3.40.50.620">
    <property type="entry name" value="HUPs"/>
    <property type="match status" value="2"/>
</dbReference>
<keyword evidence="16" id="KW-1185">Reference proteome</keyword>
<dbReference type="PANTHER" id="PTHR43740:SF2">
    <property type="entry name" value="LEUCINE--TRNA LIGASE, MITOCHONDRIAL"/>
    <property type="match status" value="1"/>
</dbReference>
<dbReference type="KEGG" id="pml:ATP_00446"/>
<dbReference type="PROSITE" id="PS00178">
    <property type="entry name" value="AA_TRNA_LIGASE_I"/>
    <property type="match status" value="1"/>
</dbReference>
<dbReference type="Pfam" id="PF08264">
    <property type="entry name" value="Anticodon_1"/>
    <property type="match status" value="1"/>
</dbReference>
<dbReference type="GO" id="GO:0002161">
    <property type="term" value="F:aminoacyl-tRNA deacylase activity"/>
    <property type="evidence" value="ECO:0007669"/>
    <property type="project" value="InterPro"/>
</dbReference>
<evidence type="ECO:0000313" key="15">
    <source>
        <dbReference type="EMBL" id="CAP18633.1"/>
    </source>
</evidence>
<dbReference type="Pfam" id="PF13603">
    <property type="entry name" value="tRNA-synt_1_2"/>
    <property type="match status" value="1"/>
</dbReference>
<dbReference type="Proteomes" id="UP000002020">
    <property type="component" value="Chromosome"/>
</dbReference>
<dbReference type="PANTHER" id="PTHR43740">
    <property type="entry name" value="LEUCYL-TRNA SYNTHETASE"/>
    <property type="match status" value="1"/>
</dbReference>
<dbReference type="AlphaFoldDB" id="B3R0P9"/>
<dbReference type="InterPro" id="IPR014729">
    <property type="entry name" value="Rossmann-like_a/b/a_fold"/>
</dbReference>
<evidence type="ECO:0000259" key="13">
    <source>
        <dbReference type="Pfam" id="PF09334"/>
    </source>
</evidence>
<feature type="domain" description="Methionyl/Valyl/Leucyl/Isoleucyl-tRNA synthetase anticodon-binding" evidence="12">
    <location>
        <begin position="661"/>
        <end position="771"/>
    </location>
</feature>
<dbReference type="EC" id="6.1.1.4" evidence="9"/>
<dbReference type="GO" id="GO:0005829">
    <property type="term" value="C:cytosol"/>
    <property type="evidence" value="ECO:0007669"/>
    <property type="project" value="TreeGrafter"/>
</dbReference>
<feature type="domain" description="Aminoacyl-tRNA synthetase class Ia" evidence="11">
    <location>
        <begin position="407"/>
        <end position="615"/>
    </location>
</feature>
<reference evidence="15 16" key="1">
    <citation type="journal article" date="2008" name="BMC Genomics">
        <title>The linear chromosome of the plant-pathogenic mycoplasma 'Candidatus Phytoplasma mali'.</title>
        <authorList>
            <person name="Kube M."/>
            <person name="Schneider B."/>
            <person name="Kuhl H."/>
            <person name="Dandekar T."/>
            <person name="Heitmann K."/>
            <person name="Migdoll A.M."/>
            <person name="Reinhardt R."/>
            <person name="Seemueller E."/>
        </authorList>
    </citation>
    <scope>NUCLEOTIDE SEQUENCE [LARGE SCALE GENOMIC DNA]</scope>
    <source>
        <strain evidence="15 16">AT</strain>
    </source>
</reference>
<dbReference type="SUPFAM" id="SSF47323">
    <property type="entry name" value="Anticodon-binding domain of a subclass of class I aminoacyl-tRNA synthetases"/>
    <property type="match status" value="1"/>
</dbReference>
<dbReference type="FunFam" id="3.40.50.620:FF:000077">
    <property type="entry name" value="Leucine--tRNA ligase"/>
    <property type="match status" value="1"/>
</dbReference>
<evidence type="ECO:0000256" key="4">
    <source>
        <dbReference type="ARBA" id="ARBA00022741"/>
    </source>
</evidence>
<feature type="short sequence motif" description="'KMSKS' region" evidence="9">
    <location>
        <begin position="588"/>
        <end position="592"/>
    </location>
</feature>
<feature type="domain" description="Leucyl-tRNA synthetase editing" evidence="14">
    <location>
        <begin position="226"/>
        <end position="405"/>
    </location>
</feature>
<dbReference type="InterPro" id="IPR009080">
    <property type="entry name" value="tRNAsynth_Ia_anticodon-bd"/>
</dbReference>
<gene>
    <name evidence="9 15" type="primary">leuS</name>
    <name evidence="15" type="ordered locus">ATP_00446</name>
</gene>
<dbReference type="InterPro" id="IPR015413">
    <property type="entry name" value="Methionyl/Leucyl_tRNA_Synth"/>
</dbReference>
<evidence type="ECO:0000259" key="11">
    <source>
        <dbReference type="Pfam" id="PF00133"/>
    </source>
</evidence>
<evidence type="ECO:0000256" key="5">
    <source>
        <dbReference type="ARBA" id="ARBA00022840"/>
    </source>
</evidence>
<dbReference type="SUPFAM" id="SSF50677">
    <property type="entry name" value="ValRS/IleRS/LeuRS editing domain"/>
    <property type="match status" value="1"/>
</dbReference>
<evidence type="ECO:0000256" key="3">
    <source>
        <dbReference type="ARBA" id="ARBA00022598"/>
    </source>
</evidence>
<evidence type="ECO:0000256" key="9">
    <source>
        <dbReference type="HAMAP-Rule" id="MF_00049"/>
    </source>
</evidence>
<evidence type="ECO:0000256" key="7">
    <source>
        <dbReference type="ARBA" id="ARBA00023146"/>
    </source>
</evidence>
<dbReference type="InterPro" id="IPR001412">
    <property type="entry name" value="aa-tRNA-synth_I_CS"/>
</dbReference>
<dbReference type="Gene3D" id="3.10.20.590">
    <property type="match status" value="1"/>
</dbReference>
<keyword evidence="3 9" id="KW-0436">Ligase</keyword>
<dbReference type="EMBL" id="CU469464">
    <property type="protein sequence ID" value="CAP18633.1"/>
    <property type="molecule type" value="Genomic_DNA"/>
</dbReference>
<dbReference type="CDD" id="cd00812">
    <property type="entry name" value="LeuRS_core"/>
    <property type="match status" value="1"/>
</dbReference>
<dbReference type="InterPro" id="IPR009008">
    <property type="entry name" value="Val/Leu/Ile-tRNA-synth_edit"/>
</dbReference>
<comment type="subcellular location">
    <subcellularLocation>
        <location evidence="9">Cytoplasm</location>
    </subcellularLocation>
</comment>
<protein>
    <recommendedName>
        <fullName evidence="9">Leucine--tRNA ligase</fullName>
        <ecNumber evidence="9">6.1.1.4</ecNumber>
    </recommendedName>
    <alternativeName>
        <fullName evidence="9">Leucyl-tRNA synthetase</fullName>
        <shortName evidence="9">LeuRS</shortName>
    </alternativeName>
</protein>
<evidence type="ECO:0000256" key="2">
    <source>
        <dbReference type="ARBA" id="ARBA00022490"/>
    </source>
</evidence>
<dbReference type="eggNOG" id="COG0495">
    <property type="taxonomic scope" value="Bacteria"/>
</dbReference>
<dbReference type="Pfam" id="PF00133">
    <property type="entry name" value="tRNA-synt_1"/>
    <property type="match status" value="1"/>
</dbReference>
<comment type="catalytic activity">
    <reaction evidence="8 9">
        <text>tRNA(Leu) + L-leucine + ATP = L-leucyl-tRNA(Leu) + AMP + diphosphate</text>
        <dbReference type="Rhea" id="RHEA:11688"/>
        <dbReference type="Rhea" id="RHEA-COMP:9613"/>
        <dbReference type="Rhea" id="RHEA-COMP:9622"/>
        <dbReference type="ChEBI" id="CHEBI:30616"/>
        <dbReference type="ChEBI" id="CHEBI:33019"/>
        <dbReference type="ChEBI" id="CHEBI:57427"/>
        <dbReference type="ChEBI" id="CHEBI:78442"/>
        <dbReference type="ChEBI" id="CHEBI:78494"/>
        <dbReference type="ChEBI" id="CHEBI:456215"/>
        <dbReference type="EC" id="6.1.1.4"/>
    </reaction>
</comment>
<comment type="similarity">
    <text evidence="1 9 10">Belongs to the class-I aminoacyl-tRNA synthetase family.</text>
</comment>
<keyword evidence="6 9" id="KW-0648">Protein biosynthesis</keyword>
<comment type="caution">
    <text evidence="9">Lacks conserved residue(s) required for the propagation of feature annotation.</text>
</comment>
<keyword evidence="7 9" id="KW-0030">Aminoacyl-tRNA synthetase</keyword>
<dbReference type="FunFam" id="1.10.730.10:FF:000002">
    <property type="entry name" value="Leucine--tRNA ligase"/>
    <property type="match status" value="1"/>
</dbReference>
<evidence type="ECO:0000259" key="14">
    <source>
        <dbReference type="Pfam" id="PF13603"/>
    </source>
</evidence>
<feature type="domain" description="Methionyl/Leucyl tRNA synthetase" evidence="13">
    <location>
        <begin position="43"/>
        <end position="173"/>
    </location>
</feature>
<keyword evidence="5 9" id="KW-0067">ATP-binding</keyword>
<evidence type="ECO:0000256" key="8">
    <source>
        <dbReference type="ARBA" id="ARBA00047469"/>
    </source>
</evidence>
<name>B3R0P9_PHYMT</name>